<accession>I8TN97</accession>
<comment type="caution">
    <text evidence="1">The sequence shown here is derived from an EMBL/GenBank/DDBJ whole genome shotgun (WGS) entry which is preliminary data.</text>
</comment>
<gene>
    <name evidence="1" type="ORF">Ao3042_08181</name>
</gene>
<evidence type="ECO:0000313" key="1">
    <source>
        <dbReference type="EMBL" id="EIT75695.1"/>
    </source>
</evidence>
<organism evidence="1 2">
    <name type="scientific">Aspergillus oryzae (strain 3.042)</name>
    <name type="common">Yellow koji mold</name>
    <dbReference type="NCBI Taxonomy" id="1160506"/>
    <lineage>
        <taxon>Eukaryota</taxon>
        <taxon>Fungi</taxon>
        <taxon>Dikarya</taxon>
        <taxon>Ascomycota</taxon>
        <taxon>Pezizomycotina</taxon>
        <taxon>Eurotiomycetes</taxon>
        <taxon>Eurotiomycetidae</taxon>
        <taxon>Eurotiales</taxon>
        <taxon>Aspergillaceae</taxon>
        <taxon>Aspergillus</taxon>
        <taxon>Aspergillus subgen. Circumdati</taxon>
    </lineage>
</organism>
<name>I8TN97_ASPO3</name>
<reference evidence="1 2" key="1">
    <citation type="journal article" date="2012" name="Eukaryot. Cell">
        <title>Draft genome sequence of Aspergillus oryzae strain 3.042.</title>
        <authorList>
            <person name="Zhao G."/>
            <person name="Yao Y."/>
            <person name="Qi W."/>
            <person name="Wang C."/>
            <person name="Hou L."/>
            <person name="Zeng B."/>
            <person name="Cao X."/>
        </authorList>
    </citation>
    <scope>NUCLEOTIDE SEQUENCE [LARGE SCALE GENOMIC DNA]</scope>
    <source>
        <strain evidence="1 2">3.042</strain>
    </source>
</reference>
<proteinExistence type="predicted"/>
<dbReference type="OrthoDB" id="2410195at2759"/>
<protein>
    <submittedName>
        <fullName evidence="1">Uncharacterized protein</fullName>
    </submittedName>
</protein>
<dbReference type="HOGENOM" id="CLU_1712871_0_0_1"/>
<dbReference type="Proteomes" id="UP000002812">
    <property type="component" value="Unassembled WGS sequence"/>
</dbReference>
<sequence length="153" mass="17137">MFSTAASPSTIIQQLEKVVENPELYRSHRHEIISLANRVEVELQSPFALFQGIVHAAMPIVAVHVCQQHRILHMMQENAEKGQPATSTAALAQDTGINEHKLEAVLEFMAARHLVDHISYKEFAPDKLTRLLLTPLVMDGVLLYLPSLLLSEH</sequence>
<dbReference type="InterPro" id="IPR036388">
    <property type="entry name" value="WH-like_DNA-bd_sf"/>
</dbReference>
<reference evidence="2" key="2">
    <citation type="submission" date="2012-06" db="EMBL/GenBank/DDBJ databases">
        <title>Comparative genomic analyses of Aspergillus oryzae 3.042 and A. oryzae RIB40 for soy-sauce fermentation.</title>
        <authorList>
            <person name="Zhao G."/>
            <person name="Hou L."/>
            <person name="Wang C."/>
            <person name="Cao X."/>
        </authorList>
    </citation>
    <scope>NUCLEOTIDE SEQUENCE [LARGE SCALE GENOMIC DNA]</scope>
    <source>
        <strain evidence="2">3.042</strain>
    </source>
</reference>
<dbReference type="AlphaFoldDB" id="I8TN97"/>
<dbReference type="EMBL" id="AKHY01000175">
    <property type="protein sequence ID" value="EIT75695.1"/>
    <property type="molecule type" value="Genomic_DNA"/>
</dbReference>
<evidence type="ECO:0000313" key="2">
    <source>
        <dbReference type="Proteomes" id="UP000002812"/>
    </source>
</evidence>
<dbReference type="Gene3D" id="1.10.10.10">
    <property type="entry name" value="Winged helix-like DNA-binding domain superfamily/Winged helix DNA-binding domain"/>
    <property type="match status" value="1"/>
</dbReference>